<dbReference type="AlphaFoldDB" id="A0A8T5V5Y8"/>
<dbReference type="Proteomes" id="UP000551709">
    <property type="component" value="Chromosome"/>
</dbReference>
<dbReference type="RefSeq" id="WP_166071907.1">
    <property type="nucleotide sequence ID" value="NZ_CP096255.1"/>
</dbReference>
<reference evidence="1" key="2">
    <citation type="submission" date="2022-04" db="EMBL/GenBank/DDBJ databases">
        <authorList>
            <person name="Bromfield E.S.P."/>
            <person name="Cloutier S."/>
        </authorList>
    </citation>
    <scope>NUCLEOTIDE SEQUENCE</scope>
    <source>
        <strain evidence="1">1S5</strain>
    </source>
</reference>
<sequence>MIAERKPPTFWPQNQDDDMRMIGALRSLEKENIELKELVVRLSETILRYVEGRH</sequence>
<accession>A0A8T5V5Y8</accession>
<dbReference type="EMBL" id="CP096255">
    <property type="protein sequence ID" value="UPT87258.1"/>
    <property type="molecule type" value="Genomic_DNA"/>
</dbReference>
<proteinExistence type="predicted"/>
<gene>
    <name evidence="1" type="ORF">HAP41_0000045230</name>
</gene>
<name>A0A8T5V5Y8_9BRAD</name>
<evidence type="ECO:0000313" key="2">
    <source>
        <dbReference type="Proteomes" id="UP000551709"/>
    </source>
</evidence>
<organism evidence="1 2">
    <name type="scientific">Bradyrhizobium barranii subsp. apii</name>
    <dbReference type="NCBI Taxonomy" id="2819348"/>
    <lineage>
        <taxon>Bacteria</taxon>
        <taxon>Pseudomonadati</taxon>
        <taxon>Pseudomonadota</taxon>
        <taxon>Alphaproteobacteria</taxon>
        <taxon>Hyphomicrobiales</taxon>
        <taxon>Nitrobacteraceae</taxon>
        <taxon>Bradyrhizobium</taxon>
        <taxon>Bradyrhizobium barranii</taxon>
    </lineage>
</organism>
<reference evidence="1" key="1">
    <citation type="journal article" date="2017" name="Syst. Appl. Microbiol.">
        <title>Soybeans inoculated with root zone soils of Canadian native legumes harbour diverse and novel Bradyrhizobium spp. that possess agricultural potential.</title>
        <authorList>
            <person name="Bromfield E.S.P."/>
            <person name="Cloutier S."/>
            <person name="Tambong J.T."/>
            <person name="Tran Thi T.V."/>
        </authorList>
    </citation>
    <scope>NUCLEOTIDE SEQUENCE</scope>
    <source>
        <strain evidence="1">1S5</strain>
    </source>
</reference>
<evidence type="ECO:0000313" key="1">
    <source>
        <dbReference type="EMBL" id="UPT87258.1"/>
    </source>
</evidence>
<protein>
    <submittedName>
        <fullName evidence="1">Uncharacterized protein</fullName>
    </submittedName>
</protein>